<dbReference type="VEuPathDB" id="FungiDB:UMAG_02611"/>
<evidence type="ECO:0000256" key="9">
    <source>
        <dbReference type="RuleBase" id="RU004328"/>
    </source>
</evidence>
<organism evidence="11 12">
    <name type="scientific">Mycosarcoma maydis</name>
    <name type="common">Corn smut fungus</name>
    <name type="synonym">Ustilago maydis</name>
    <dbReference type="NCBI Taxonomy" id="5270"/>
    <lineage>
        <taxon>Eukaryota</taxon>
        <taxon>Fungi</taxon>
        <taxon>Dikarya</taxon>
        <taxon>Basidiomycota</taxon>
        <taxon>Ustilaginomycotina</taxon>
        <taxon>Ustilaginomycetes</taxon>
        <taxon>Ustilaginales</taxon>
        <taxon>Ustilaginaceae</taxon>
        <taxon>Mycosarcoma</taxon>
    </lineage>
</organism>
<protein>
    <recommendedName>
        <fullName evidence="2">ribonuclease T2</fullName>
        <ecNumber evidence="2">4.6.1.19</ecNumber>
    </recommendedName>
</protein>
<dbReference type="EMBL" id="CM003145">
    <property type="protein sequence ID" value="KIS69264.1"/>
    <property type="molecule type" value="Genomic_DNA"/>
</dbReference>
<feature type="active site" evidence="8">
    <location>
        <position position="83"/>
    </location>
</feature>
<feature type="active site" evidence="8">
    <location>
        <position position="144"/>
    </location>
</feature>
<dbReference type="GO" id="GO:0006401">
    <property type="term" value="P:RNA catabolic process"/>
    <property type="evidence" value="ECO:0000318"/>
    <property type="project" value="GO_Central"/>
</dbReference>
<evidence type="ECO:0000256" key="7">
    <source>
        <dbReference type="ARBA" id="ARBA00023239"/>
    </source>
</evidence>
<dbReference type="CDD" id="cd01061">
    <property type="entry name" value="RNase_T2_euk"/>
    <property type="match status" value="1"/>
</dbReference>
<evidence type="ECO:0000313" key="12">
    <source>
        <dbReference type="Proteomes" id="UP000000561"/>
    </source>
</evidence>
<accession>A0A0D1DYY9</accession>
<dbReference type="OMA" id="EDTCCFI"/>
<dbReference type="GO" id="GO:0016787">
    <property type="term" value="F:hydrolase activity"/>
    <property type="evidence" value="ECO:0007669"/>
    <property type="project" value="UniProtKB-KW"/>
</dbReference>
<keyword evidence="3" id="KW-0540">Nuclease</keyword>
<dbReference type="InterPro" id="IPR001568">
    <property type="entry name" value="RNase_T2-like"/>
</dbReference>
<dbReference type="eggNOG" id="KOG1642">
    <property type="taxonomic scope" value="Eukaryota"/>
</dbReference>
<evidence type="ECO:0000256" key="5">
    <source>
        <dbReference type="ARBA" id="ARBA00023157"/>
    </source>
</evidence>
<name>A0A0D1DYY9_MYCMD</name>
<dbReference type="RefSeq" id="XP_011389012.1">
    <property type="nucleotide sequence ID" value="XM_011390710.1"/>
</dbReference>
<keyword evidence="4" id="KW-0378">Hydrolase</keyword>
<dbReference type="GO" id="GO:0033897">
    <property type="term" value="F:ribonuclease T2 activity"/>
    <property type="evidence" value="ECO:0007669"/>
    <property type="project" value="UniProtKB-EC"/>
</dbReference>
<dbReference type="GO" id="GO:0005576">
    <property type="term" value="C:extracellular region"/>
    <property type="evidence" value="ECO:0000318"/>
    <property type="project" value="GO_Central"/>
</dbReference>
<feature type="chain" id="PRO_5002229785" description="ribonuclease T2" evidence="10">
    <location>
        <begin position="21"/>
        <end position="271"/>
    </location>
</feature>
<feature type="signal peptide" evidence="10">
    <location>
        <begin position="1"/>
        <end position="20"/>
    </location>
</feature>
<dbReference type="FunFam" id="3.90.730.10:FF:000004">
    <property type="entry name" value="Ribonuclease T2-like"/>
    <property type="match status" value="1"/>
</dbReference>
<dbReference type="EC" id="4.6.1.19" evidence="2"/>
<dbReference type="GO" id="GO:0003723">
    <property type="term" value="F:RNA binding"/>
    <property type="evidence" value="ECO:0007669"/>
    <property type="project" value="InterPro"/>
</dbReference>
<evidence type="ECO:0000256" key="4">
    <source>
        <dbReference type="ARBA" id="ARBA00022801"/>
    </source>
</evidence>
<sequence>MPALIALVAAVAGVLTLSRAASLRQSAFALPSNTTLDTCLSCSTAPTCPLDPCVTNTPGGLLLLTQFWDFAPAIGPSDAWTIHGLWPDTCNGGFDQYCDPSRNNNNIASVLRSSSSPQAADTLDAMNQFWLALNGNDGQLWSHEWNRHGTCVSTLAPSCYTQSTYVENQDIVDFFSTTVSLYEKYDIYHTLAQAGITPSTSQTYTLDQLHAATSAQWGKDAVFRCRNGALNEAWVYFHTKGRSTTADAFVLSDPLRSNNRCPQTGIRYLPK</sequence>
<evidence type="ECO:0000313" key="11">
    <source>
        <dbReference type="EMBL" id="KIS69264.1"/>
    </source>
</evidence>
<keyword evidence="6" id="KW-0325">Glycoprotein</keyword>
<dbReference type="InterPro" id="IPR033130">
    <property type="entry name" value="RNase_T2_His_AS_2"/>
</dbReference>
<dbReference type="InterPro" id="IPR033697">
    <property type="entry name" value="Ribonuclease_T2_eukaryotic"/>
</dbReference>
<proteinExistence type="inferred from homology"/>
<gene>
    <name evidence="11" type="ORF">UMAG_02611</name>
</gene>
<comment type="similarity">
    <text evidence="1 9">Belongs to the RNase T2 family.</text>
</comment>
<dbReference type="PANTHER" id="PTHR11240:SF22">
    <property type="entry name" value="RIBONUCLEASE T2"/>
    <property type="match status" value="1"/>
</dbReference>
<evidence type="ECO:0000256" key="1">
    <source>
        <dbReference type="ARBA" id="ARBA00007469"/>
    </source>
</evidence>
<dbReference type="KEGG" id="uma:UMAG_02611"/>
<dbReference type="SUPFAM" id="SSF55895">
    <property type="entry name" value="Ribonuclease Rh-like"/>
    <property type="match status" value="1"/>
</dbReference>
<keyword evidence="5" id="KW-1015">Disulfide bond</keyword>
<dbReference type="Gene3D" id="3.90.730.10">
    <property type="entry name" value="Ribonuclease T2-like"/>
    <property type="match status" value="1"/>
</dbReference>
<keyword evidence="12" id="KW-1185">Reference proteome</keyword>
<keyword evidence="10" id="KW-0732">Signal</keyword>
<dbReference type="InterPro" id="IPR036430">
    <property type="entry name" value="RNase_T2-like_sf"/>
</dbReference>
<dbReference type="PROSITE" id="PS00530">
    <property type="entry name" value="RNASE_T2_1"/>
    <property type="match status" value="1"/>
</dbReference>
<reference evidence="11 12" key="1">
    <citation type="journal article" date="2006" name="Nature">
        <title>Insights from the genome of the biotrophic fungal plant pathogen Ustilago maydis.</title>
        <authorList>
            <person name="Kamper J."/>
            <person name="Kahmann R."/>
            <person name="Bolker M."/>
            <person name="Ma L.J."/>
            <person name="Brefort T."/>
            <person name="Saville B.J."/>
            <person name="Banuett F."/>
            <person name="Kronstad J.W."/>
            <person name="Gold S.E."/>
            <person name="Muller O."/>
            <person name="Perlin M.H."/>
            <person name="Wosten H.A."/>
            <person name="de Vries R."/>
            <person name="Ruiz-Herrera J."/>
            <person name="Reynaga-Pena C.G."/>
            <person name="Snetselaar K."/>
            <person name="McCann M."/>
            <person name="Perez-Martin J."/>
            <person name="Feldbrugge M."/>
            <person name="Basse C.W."/>
            <person name="Steinberg G."/>
            <person name="Ibeas J.I."/>
            <person name="Holloman W."/>
            <person name="Guzman P."/>
            <person name="Farman M."/>
            <person name="Stajich J.E."/>
            <person name="Sentandreu R."/>
            <person name="Gonzalez-Prieto J.M."/>
            <person name="Kennell J.C."/>
            <person name="Molina L."/>
            <person name="Schirawski J."/>
            <person name="Mendoza-Mendoza A."/>
            <person name="Greilinger D."/>
            <person name="Munch K."/>
            <person name="Rossel N."/>
            <person name="Scherer M."/>
            <person name="Vranes M."/>
            <person name="Ladendorf O."/>
            <person name="Vincon V."/>
            <person name="Fuchs U."/>
            <person name="Sandrock B."/>
            <person name="Meng S."/>
            <person name="Ho E.C."/>
            <person name="Cahill M.J."/>
            <person name="Boyce K.J."/>
            <person name="Klose J."/>
            <person name="Klosterman S.J."/>
            <person name="Deelstra H.J."/>
            <person name="Ortiz-Castellanos L."/>
            <person name="Li W."/>
            <person name="Sanchez-Alonso P."/>
            <person name="Schreier P.H."/>
            <person name="Hauser-Hahn I."/>
            <person name="Vaupel M."/>
            <person name="Koopmann E."/>
            <person name="Friedrich G."/>
            <person name="Voss H."/>
            <person name="Schluter T."/>
            <person name="Margolis J."/>
            <person name="Platt D."/>
            <person name="Swimmer C."/>
            <person name="Gnirke A."/>
            <person name="Chen F."/>
            <person name="Vysotskaia V."/>
            <person name="Mannhaupt G."/>
            <person name="Guldener U."/>
            <person name="Munsterkotter M."/>
            <person name="Haase D."/>
            <person name="Oesterheld M."/>
            <person name="Mewes H.W."/>
            <person name="Mauceli E.W."/>
            <person name="DeCaprio D."/>
            <person name="Wade C.M."/>
            <person name="Butler J."/>
            <person name="Young S."/>
            <person name="Jaffe D.B."/>
            <person name="Calvo S."/>
            <person name="Nusbaum C."/>
            <person name="Galagan J."/>
            <person name="Birren B.W."/>
        </authorList>
    </citation>
    <scope>NUCLEOTIDE SEQUENCE [LARGE SCALE GENOMIC DNA]</scope>
    <source>
        <strain evidence="12">DSM 14603 / FGSC 9021 / UM521</strain>
    </source>
</reference>
<dbReference type="GeneID" id="23563322"/>
<feature type="active site" evidence="8">
    <location>
        <position position="148"/>
    </location>
</feature>
<evidence type="ECO:0000256" key="6">
    <source>
        <dbReference type="ARBA" id="ARBA00023180"/>
    </source>
</evidence>
<keyword evidence="7" id="KW-0456">Lyase</keyword>
<evidence type="ECO:0000256" key="8">
    <source>
        <dbReference type="PIRSR" id="PIRSR633697-1"/>
    </source>
</evidence>
<dbReference type="PANTHER" id="PTHR11240">
    <property type="entry name" value="RIBONUCLEASE T2"/>
    <property type="match status" value="1"/>
</dbReference>
<evidence type="ECO:0000256" key="2">
    <source>
        <dbReference type="ARBA" id="ARBA00012571"/>
    </source>
</evidence>
<evidence type="ECO:0000256" key="3">
    <source>
        <dbReference type="ARBA" id="ARBA00022722"/>
    </source>
</evidence>
<dbReference type="Proteomes" id="UP000000561">
    <property type="component" value="Chromosome 6"/>
</dbReference>
<dbReference type="AlphaFoldDB" id="A0A0D1DYY9"/>
<dbReference type="InParanoid" id="A0A0D1DYY9"/>
<evidence type="ECO:0000256" key="10">
    <source>
        <dbReference type="SAM" id="SignalP"/>
    </source>
</evidence>
<dbReference type="PROSITE" id="PS00531">
    <property type="entry name" value="RNASE_T2_2"/>
    <property type="match status" value="1"/>
</dbReference>
<dbReference type="OrthoDB" id="435754at2759"/>
<dbReference type="Pfam" id="PF00445">
    <property type="entry name" value="Ribonuclease_T2"/>
    <property type="match status" value="1"/>
</dbReference>
<dbReference type="InterPro" id="IPR018188">
    <property type="entry name" value="RNase_T2_His_AS_1"/>
</dbReference>
<dbReference type="GO" id="GO:0004521">
    <property type="term" value="F:RNA endonuclease activity"/>
    <property type="evidence" value="ECO:0000318"/>
    <property type="project" value="GO_Central"/>
</dbReference>